<proteinExistence type="predicted"/>
<dbReference type="PROSITE" id="PS50280">
    <property type="entry name" value="SET"/>
    <property type="match status" value="1"/>
</dbReference>
<evidence type="ECO:0000259" key="1">
    <source>
        <dbReference type="PROSITE" id="PS50280"/>
    </source>
</evidence>
<accession>A0A1Q2ZY43</accession>
<dbReference type="eggNOG" id="KOG1337">
    <property type="taxonomic scope" value="Eukaryota"/>
</dbReference>
<comment type="caution">
    <text evidence="2">The sequence shown here is derived from an EMBL/GenBank/DDBJ whole genome shotgun (WGS) entry which is preliminary data.</text>
</comment>
<dbReference type="OrthoDB" id="42889at2759"/>
<dbReference type="GO" id="GO:0016279">
    <property type="term" value="F:protein-lysine N-methyltransferase activity"/>
    <property type="evidence" value="ECO:0007669"/>
    <property type="project" value="EnsemblFungi"/>
</dbReference>
<dbReference type="PANTHER" id="PTHR13271">
    <property type="entry name" value="UNCHARACTERIZED PUTATIVE METHYLTRANSFERASE"/>
    <property type="match status" value="1"/>
</dbReference>
<dbReference type="InterPro" id="IPR001214">
    <property type="entry name" value="SET_dom"/>
</dbReference>
<dbReference type="EMBL" id="BDGX01000009">
    <property type="protein sequence ID" value="GAV48268.1"/>
    <property type="molecule type" value="Genomic_DNA"/>
</dbReference>
<reference evidence="2 3" key="1">
    <citation type="submission" date="2016-08" db="EMBL/GenBank/DDBJ databases">
        <title>Draft genome sequence of allopolyploid Zygosaccharomyces rouxii.</title>
        <authorList>
            <person name="Watanabe J."/>
            <person name="Uehara K."/>
            <person name="Mogi Y."/>
            <person name="Tsukioka Y."/>
        </authorList>
    </citation>
    <scope>NUCLEOTIDE SEQUENCE [LARGE SCALE GENOMIC DNA]</scope>
    <source>
        <strain evidence="2 3">NBRC 110957</strain>
    </source>
</reference>
<dbReference type="GO" id="GO:0005634">
    <property type="term" value="C:nucleus"/>
    <property type="evidence" value="ECO:0007669"/>
    <property type="project" value="TreeGrafter"/>
</dbReference>
<dbReference type="PANTHER" id="PTHR13271:SF147">
    <property type="entry name" value="PROTEIN-LYSINE N-METHYLTRANSFERASE EFM1-RELATED"/>
    <property type="match status" value="1"/>
</dbReference>
<dbReference type="Proteomes" id="UP000187013">
    <property type="component" value="Unassembled WGS sequence"/>
</dbReference>
<evidence type="ECO:0000313" key="2">
    <source>
        <dbReference type="EMBL" id="GAV48268.1"/>
    </source>
</evidence>
<dbReference type="OMA" id="FLWSHLI"/>
<sequence>MSQDVLELVQWAKSNGAQIPDQIEFVRDESKGICAICKEDLQDVKIQIPSSIIIDRQDARDEFAPRFDGDNTGLKFLISFWKLQDNAKFGPYLRNLPLKLDSALVWNPNEWQLLRGTNLGNSIREKLSTIYSEWITWIKDRGLPNDSLNFDEINDQQLYQNFLEPASKGQFDSWSSFPAFLWSHLILLSRAFPEYIIHPQCHEGSVILLPLLDLLNHDAHSKVQWYSEGEAFCLEKNGGVAKGQELFNNYGAKGNEELLAGYGFVQEDNEFDYVALKIKLPLNTIESILENEPRIQLPTLDDYTTFAFEKSTEKKKDKTDPSYFEDGIRFFINTQNANCLNPLLDLFSYLSKTDGTENWTDLRPRLQGLQSLRAALKLKQDQASVSPQGLEHSDAINSYREHCARVYRQGQLHVLKHAISSLKQLEKDLLTQNKHQLLNLKKILKDDPKFIQEELPKFFHDKDQDEVSFDDTFELLVLWVLAKCKNGSFQAKHEWVEKQFKASMGKKHTVSEEAESLYSHFFPQNQTRTTKITLQELSDAYNFVITNSFTRSASSSSETILVQSA</sequence>
<dbReference type="InterPro" id="IPR046341">
    <property type="entry name" value="SET_dom_sf"/>
</dbReference>
<dbReference type="SUPFAM" id="SSF82199">
    <property type="entry name" value="SET domain"/>
    <property type="match status" value="1"/>
</dbReference>
<dbReference type="InterPro" id="IPR050600">
    <property type="entry name" value="SETD3_SETD6_MTase"/>
</dbReference>
<dbReference type="Gene3D" id="3.90.1410.10">
    <property type="entry name" value="set domain protein methyltransferase, domain 1"/>
    <property type="match status" value="1"/>
</dbReference>
<dbReference type="AlphaFoldDB" id="A0A1Q2ZY43"/>
<gene>
    <name evidence="2" type="ORF">ZYGR_0I05650</name>
</gene>
<evidence type="ECO:0000313" key="3">
    <source>
        <dbReference type="Proteomes" id="UP000187013"/>
    </source>
</evidence>
<name>A0A1Q2ZY43_ZYGRO</name>
<protein>
    <recommendedName>
        <fullName evidence="1">SET domain-containing protein</fullName>
    </recommendedName>
</protein>
<feature type="domain" description="SET" evidence="1">
    <location>
        <begin position="21"/>
        <end position="251"/>
    </location>
</feature>
<organism evidence="2 3">
    <name type="scientific">Zygosaccharomyces rouxii</name>
    <dbReference type="NCBI Taxonomy" id="4956"/>
    <lineage>
        <taxon>Eukaryota</taxon>
        <taxon>Fungi</taxon>
        <taxon>Dikarya</taxon>
        <taxon>Ascomycota</taxon>
        <taxon>Saccharomycotina</taxon>
        <taxon>Saccharomycetes</taxon>
        <taxon>Saccharomycetales</taxon>
        <taxon>Saccharomycetaceae</taxon>
        <taxon>Zygosaccharomyces</taxon>
    </lineage>
</organism>